<comment type="caution">
    <text evidence="1">The sequence shown here is derived from an EMBL/GenBank/DDBJ whole genome shotgun (WGS) entry which is preliminary data.</text>
</comment>
<gene>
    <name evidence="1" type="ORF">CLV67_1575</name>
</gene>
<proteinExistence type="predicted"/>
<accession>A0A2T0J5V7</accession>
<evidence type="ECO:0000313" key="2">
    <source>
        <dbReference type="Proteomes" id="UP000239415"/>
    </source>
</evidence>
<sequence>MNVAKGILDLSEDKPGYCHNWHWLIKHPVEFSKNNRT</sequence>
<feature type="non-terminal residue" evidence="1">
    <location>
        <position position="37"/>
    </location>
</feature>
<dbReference type="Proteomes" id="UP000239415">
    <property type="component" value="Unassembled WGS sequence"/>
</dbReference>
<reference evidence="1 2" key="1">
    <citation type="submission" date="2018-03" db="EMBL/GenBank/DDBJ databases">
        <title>Genomic Encyclopedia of Archaeal and Bacterial Type Strains, Phase II (KMG-II): from individual species to whole genera.</title>
        <authorList>
            <person name="Goeker M."/>
        </authorList>
    </citation>
    <scope>NUCLEOTIDE SEQUENCE [LARGE SCALE GENOMIC DNA]</scope>
    <source>
        <strain evidence="1 2">DSM 43146</strain>
    </source>
</reference>
<dbReference type="AlphaFoldDB" id="A0A2T0J5V7"/>
<evidence type="ECO:0000313" key="1">
    <source>
        <dbReference type="EMBL" id="PRX02994.1"/>
    </source>
</evidence>
<name>A0A2T0J5V7_9ACTN</name>
<dbReference type="EMBL" id="PVMZ01000057">
    <property type="protein sequence ID" value="PRX02994.1"/>
    <property type="molecule type" value="Genomic_DNA"/>
</dbReference>
<keyword evidence="2" id="KW-1185">Reference proteome</keyword>
<organism evidence="1 2">
    <name type="scientific">Actinoplanes italicus</name>
    <dbReference type="NCBI Taxonomy" id="113567"/>
    <lineage>
        <taxon>Bacteria</taxon>
        <taxon>Bacillati</taxon>
        <taxon>Actinomycetota</taxon>
        <taxon>Actinomycetes</taxon>
        <taxon>Micromonosporales</taxon>
        <taxon>Micromonosporaceae</taxon>
        <taxon>Actinoplanes</taxon>
    </lineage>
</organism>
<protein>
    <submittedName>
        <fullName evidence="1">Uncharacterized protein</fullName>
    </submittedName>
</protein>